<dbReference type="InterPro" id="IPR013319">
    <property type="entry name" value="GH11/12"/>
</dbReference>
<keyword evidence="3" id="KW-0732">Signal</keyword>
<dbReference type="Pfam" id="PF01670">
    <property type="entry name" value="Glyco_hydro_12"/>
    <property type="match status" value="1"/>
</dbReference>
<evidence type="ECO:0000256" key="3">
    <source>
        <dbReference type="SAM" id="SignalP"/>
    </source>
</evidence>
<organism evidence="4 5">
    <name type="scientific">Crenothrix polyspora</name>
    <dbReference type="NCBI Taxonomy" id="360316"/>
    <lineage>
        <taxon>Bacteria</taxon>
        <taxon>Pseudomonadati</taxon>
        <taxon>Pseudomonadota</taxon>
        <taxon>Gammaproteobacteria</taxon>
        <taxon>Methylococcales</taxon>
        <taxon>Crenotrichaceae</taxon>
        <taxon>Crenothrix</taxon>
    </lineage>
</organism>
<proteinExistence type="inferred from homology"/>
<dbReference type="InterPro" id="IPR013320">
    <property type="entry name" value="ConA-like_dom_sf"/>
</dbReference>
<keyword evidence="2" id="KW-0378">Hydrolase</keyword>
<evidence type="ECO:0000313" key="5">
    <source>
        <dbReference type="Proteomes" id="UP000195442"/>
    </source>
</evidence>
<protein>
    <submittedName>
        <fullName evidence="4">Cellulose-binding, family II</fullName>
    </submittedName>
</protein>
<dbReference type="PANTHER" id="PTHR34002">
    <property type="entry name" value="BLR1656 PROTEIN"/>
    <property type="match status" value="1"/>
</dbReference>
<sequence>MKNKQPCKAKSLRIASGIILLNTLFLAHGTHAAMIAKCNQYDTVNISKTTNTYKVHNNVQYSINNSQCIRVDDSTGNFRVITSATNFPITGVPASFAFIGKGCHWGACTNPKQSGMPKKVSALLNASSSWKTTQPTIGAYDVSYNIWFNTTATTNTQPNGAEIMIWLANKGGVKPIGLKEPSNVTIAGSTWSVWKGLNNGVNIITYVRSTNITSVSNLNLKAFITDATTRNIIQTSWYLIAVEAGFEIWQSSEGLASSSFSALVE</sequence>
<keyword evidence="2" id="KW-0624">Polysaccharide degradation</keyword>
<name>A0A1R4HAU2_9GAMM</name>
<evidence type="ECO:0000256" key="1">
    <source>
        <dbReference type="ARBA" id="ARBA00005519"/>
    </source>
</evidence>
<dbReference type="InterPro" id="IPR002594">
    <property type="entry name" value="GH12"/>
</dbReference>
<evidence type="ECO:0000313" key="4">
    <source>
        <dbReference type="EMBL" id="SJM93151.1"/>
    </source>
</evidence>
<dbReference type="RefSeq" id="WP_179210232.1">
    <property type="nucleotide sequence ID" value="NZ_FUKJ01000236.1"/>
</dbReference>
<feature type="signal peptide" evidence="3">
    <location>
        <begin position="1"/>
        <end position="32"/>
    </location>
</feature>
<dbReference type="Proteomes" id="UP000195442">
    <property type="component" value="Unassembled WGS sequence"/>
</dbReference>
<dbReference type="Gene3D" id="2.60.120.180">
    <property type="match status" value="1"/>
</dbReference>
<accession>A0A1R4HAU2</accession>
<keyword evidence="5" id="KW-1185">Reference proteome</keyword>
<dbReference type="SUPFAM" id="SSF49899">
    <property type="entry name" value="Concanavalin A-like lectins/glucanases"/>
    <property type="match status" value="1"/>
</dbReference>
<dbReference type="GO" id="GO:0000272">
    <property type="term" value="P:polysaccharide catabolic process"/>
    <property type="evidence" value="ECO:0007669"/>
    <property type="project" value="UniProtKB-KW"/>
</dbReference>
<evidence type="ECO:0000256" key="2">
    <source>
        <dbReference type="RuleBase" id="RU361163"/>
    </source>
</evidence>
<reference evidence="5" key="1">
    <citation type="submission" date="2017-02" db="EMBL/GenBank/DDBJ databases">
        <authorList>
            <person name="Daims H."/>
        </authorList>
    </citation>
    <scope>NUCLEOTIDE SEQUENCE [LARGE SCALE GENOMIC DNA]</scope>
</reference>
<gene>
    <name evidence="4" type="ORF">CRENPOLYSF2_3100003</name>
</gene>
<keyword evidence="2" id="KW-0119">Carbohydrate metabolism</keyword>
<keyword evidence="2" id="KW-0326">Glycosidase</keyword>
<dbReference type="PANTHER" id="PTHR34002:SF9">
    <property type="entry name" value="XYLOGLUCAN-SPECIFIC ENDO-BETA-1,4-GLUCANASE A"/>
    <property type="match status" value="1"/>
</dbReference>
<dbReference type="EMBL" id="FUKJ01000236">
    <property type="protein sequence ID" value="SJM93151.1"/>
    <property type="molecule type" value="Genomic_DNA"/>
</dbReference>
<comment type="similarity">
    <text evidence="1 2">Belongs to the glycosyl hydrolase 12 (cellulase H) family.</text>
</comment>
<feature type="chain" id="PRO_5012503772" evidence="3">
    <location>
        <begin position="33"/>
        <end position="265"/>
    </location>
</feature>
<dbReference type="AlphaFoldDB" id="A0A1R4HAU2"/>
<dbReference type="GO" id="GO:0008810">
    <property type="term" value="F:cellulase activity"/>
    <property type="evidence" value="ECO:0007669"/>
    <property type="project" value="InterPro"/>
</dbReference>